<keyword evidence="2" id="KW-0238">DNA-binding</keyword>
<evidence type="ECO:0000313" key="5">
    <source>
        <dbReference type="EMBL" id="KJL23143.1"/>
    </source>
</evidence>
<dbReference type="Proteomes" id="UP000033572">
    <property type="component" value="Unassembled WGS sequence"/>
</dbReference>
<dbReference type="InterPro" id="IPR006119">
    <property type="entry name" value="Resolv_N"/>
</dbReference>
<evidence type="ECO:0000256" key="3">
    <source>
        <dbReference type="ARBA" id="ARBA00023172"/>
    </source>
</evidence>
<dbReference type="CDD" id="cd03768">
    <property type="entry name" value="SR_ResInv"/>
    <property type="match status" value="1"/>
</dbReference>
<dbReference type="CDD" id="cd00569">
    <property type="entry name" value="HTH_Hin_like"/>
    <property type="match status" value="1"/>
</dbReference>
<comment type="caution">
    <text evidence="5">The sequence shown here is derived from an EMBL/GenBank/DDBJ whole genome shotgun (WGS) entry which is preliminary data.</text>
</comment>
<comment type="similarity">
    <text evidence="1">Belongs to the site-specific recombinase resolvase family.</text>
</comment>
<dbReference type="InterPro" id="IPR006120">
    <property type="entry name" value="Resolvase_HTH_dom"/>
</dbReference>
<dbReference type="SUPFAM" id="SSF46689">
    <property type="entry name" value="Homeodomain-like"/>
    <property type="match status" value="1"/>
</dbReference>
<dbReference type="Pfam" id="PF00239">
    <property type="entry name" value="Resolvase"/>
    <property type="match status" value="1"/>
</dbReference>
<dbReference type="Pfam" id="PF02796">
    <property type="entry name" value="HTH_7"/>
    <property type="match status" value="1"/>
</dbReference>
<organism evidence="5 6">
    <name type="scientific">Microbacterium foliorum</name>
    <dbReference type="NCBI Taxonomy" id="104336"/>
    <lineage>
        <taxon>Bacteria</taxon>
        <taxon>Bacillati</taxon>
        <taxon>Actinomycetota</taxon>
        <taxon>Actinomycetes</taxon>
        <taxon>Micrococcales</taxon>
        <taxon>Microbacteriaceae</taxon>
        <taxon>Microbacterium</taxon>
    </lineage>
</organism>
<evidence type="ECO:0000256" key="1">
    <source>
        <dbReference type="ARBA" id="ARBA00009913"/>
    </source>
</evidence>
<keyword evidence="3" id="KW-0233">DNA recombination</keyword>
<dbReference type="PANTHER" id="PTHR30461:SF2">
    <property type="entry name" value="SERINE RECOMBINASE PINE-RELATED"/>
    <property type="match status" value="1"/>
</dbReference>
<dbReference type="PANTHER" id="PTHR30461">
    <property type="entry name" value="DNA-INVERTASE FROM LAMBDOID PROPHAGE"/>
    <property type="match status" value="1"/>
</dbReference>
<dbReference type="GO" id="GO:0000150">
    <property type="term" value="F:DNA strand exchange activity"/>
    <property type="evidence" value="ECO:0007669"/>
    <property type="project" value="InterPro"/>
</dbReference>
<dbReference type="InterPro" id="IPR009057">
    <property type="entry name" value="Homeodomain-like_sf"/>
</dbReference>
<feature type="domain" description="Resolvase/invertase-type recombinase catalytic" evidence="4">
    <location>
        <begin position="2"/>
        <end position="137"/>
    </location>
</feature>
<dbReference type="EMBL" id="JYIU01000036">
    <property type="protein sequence ID" value="KJL23143.1"/>
    <property type="molecule type" value="Genomic_DNA"/>
</dbReference>
<evidence type="ECO:0000259" key="4">
    <source>
        <dbReference type="PROSITE" id="PS51736"/>
    </source>
</evidence>
<dbReference type="GeneID" id="94444972"/>
<dbReference type="Gene3D" id="1.10.10.60">
    <property type="entry name" value="Homeodomain-like"/>
    <property type="match status" value="1"/>
</dbReference>
<accession>A0A0F0KQI4</accession>
<dbReference type="SUPFAM" id="SSF53041">
    <property type="entry name" value="Resolvase-like"/>
    <property type="match status" value="1"/>
</dbReference>
<dbReference type="GO" id="GO:0003677">
    <property type="term" value="F:DNA binding"/>
    <property type="evidence" value="ECO:0007669"/>
    <property type="project" value="UniProtKB-KW"/>
</dbReference>
<gene>
    <name evidence="5" type="primary">hin</name>
    <name evidence="5" type="ORF">RN50_01081</name>
</gene>
<dbReference type="KEGG" id="mfol:DXT68_11250"/>
<dbReference type="PROSITE" id="PS51736">
    <property type="entry name" value="RECOMBINASES_3"/>
    <property type="match status" value="1"/>
</dbReference>
<dbReference type="AlphaFoldDB" id="A0A0F0KQI4"/>
<keyword evidence="6" id="KW-1185">Reference proteome</keyword>
<dbReference type="InterPro" id="IPR050639">
    <property type="entry name" value="SSR_resolvase"/>
</dbReference>
<proteinExistence type="inferred from homology"/>
<dbReference type="SMART" id="SM00857">
    <property type="entry name" value="Resolvase"/>
    <property type="match status" value="1"/>
</dbReference>
<name>A0A0F0KQI4_9MICO</name>
<dbReference type="Gene3D" id="3.40.50.1390">
    <property type="entry name" value="Resolvase, N-terminal catalytic domain"/>
    <property type="match status" value="1"/>
</dbReference>
<dbReference type="RefSeq" id="WP_045253487.1">
    <property type="nucleotide sequence ID" value="NZ_CP031425.1"/>
</dbReference>
<evidence type="ECO:0000313" key="6">
    <source>
        <dbReference type="Proteomes" id="UP000033572"/>
    </source>
</evidence>
<reference evidence="5 6" key="1">
    <citation type="submission" date="2015-02" db="EMBL/GenBank/DDBJ databases">
        <title>Draft genome sequences of ten Microbacterium spp. with emphasis on heavy metal contaminated environments.</title>
        <authorList>
            <person name="Corretto E."/>
        </authorList>
    </citation>
    <scope>NUCLEOTIDE SEQUENCE [LARGE SCALE GENOMIC DNA]</scope>
    <source>
        <strain evidence="5 6">DSM 12966</strain>
    </source>
</reference>
<dbReference type="PATRIC" id="fig|104336.4.peg.1109"/>
<protein>
    <submittedName>
        <fullName evidence="5">DNA-invertase hin</fullName>
    </submittedName>
</protein>
<sequence>MSRYAYIRTSMKDQNADLQWLKINELDGIKRVYADEGVSGTLASRLEWDKLIDRLEEGDEVVVWKFDRIGRNTMNVLEAVKTITDKGATFHSITERIDTSGPMGQAMLTIMAAFAQLERDTIAERTRAGLEAARAKGKVGGRPSVVDPKKLATIKKLVSSGDHSRADIARMVGVSPATLYRVLQTL</sequence>
<evidence type="ECO:0000256" key="2">
    <source>
        <dbReference type="ARBA" id="ARBA00023125"/>
    </source>
</evidence>
<dbReference type="InterPro" id="IPR036162">
    <property type="entry name" value="Resolvase-like_N_sf"/>
</dbReference>